<evidence type="ECO:0000313" key="2">
    <source>
        <dbReference type="Proteomes" id="UP001595885"/>
    </source>
</evidence>
<dbReference type="PANTHER" id="PTHR41913:SF1">
    <property type="entry name" value="DUF1684 DOMAIN-CONTAINING PROTEIN"/>
    <property type="match status" value="1"/>
</dbReference>
<dbReference type="RefSeq" id="WP_379738504.1">
    <property type="nucleotide sequence ID" value="NZ_JBHSGW010000002.1"/>
</dbReference>
<sequence>MKKVIYLFLICTINLFAQEETVQTSQEYQEELNLSFADSLHSPLTNEDRLHFERLDFFPIDEKYIVKAKFVKLKKQKPFDMPTTTARKPKYIKYGELHFTIDSKDLVLTVYKNIDLSKRKGFKDYLFLPFLDETNGNETYGGGRFLDMRIPKSDEVIIDFNKAYNPYCAYNPEYSCPIVPLENELAVEIKAGVKKFHD</sequence>
<dbReference type="InterPro" id="IPR012467">
    <property type="entry name" value="DUF1684"/>
</dbReference>
<dbReference type="PANTHER" id="PTHR41913">
    <property type="entry name" value="DUF1684 DOMAIN-CONTAINING PROTEIN"/>
    <property type="match status" value="1"/>
</dbReference>
<proteinExistence type="predicted"/>
<dbReference type="EMBL" id="JBHSGW010000002">
    <property type="protein sequence ID" value="MFC4739212.1"/>
    <property type="molecule type" value="Genomic_DNA"/>
</dbReference>
<reference evidence="2" key="1">
    <citation type="journal article" date="2019" name="Int. J. Syst. Evol. Microbiol.">
        <title>The Global Catalogue of Microorganisms (GCM) 10K type strain sequencing project: providing services to taxonomists for standard genome sequencing and annotation.</title>
        <authorList>
            <consortium name="The Broad Institute Genomics Platform"/>
            <consortium name="The Broad Institute Genome Sequencing Center for Infectious Disease"/>
            <person name="Wu L."/>
            <person name="Ma J."/>
        </authorList>
    </citation>
    <scope>NUCLEOTIDE SEQUENCE [LARGE SCALE GENOMIC DNA]</scope>
    <source>
        <strain evidence="2">CCUG 50349</strain>
    </source>
</reference>
<name>A0ABV9P0U5_9FLAO</name>
<dbReference type="Proteomes" id="UP001595885">
    <property type="component" value="Unassembled WGS sequence"/>
</dbReference>
<dbReference type="Pfam" id="PF07920">
    <property type="entry name" value="DUF1684"/>
    <property type="match status" value="1"/>
</dbReference>
<organism evidence="1 2">
    <name type="scientific">Flavobacterium ponti</name>
    <dbReference type="NCBI Taxonomy" id="665133"/>
    <lineage>
        <taxon>Bacteria</taxon>
        <taxon>Pseudomonadati</taxon>
        <taxon>Bacteroidota</taxon>
        <taxon>Flavobacteriia</taxon>
        <taxon>Flavobacteriales</taxon>
        <taxon>Flavobacteriaceae</taxon>
        <taxon>Flavobacterium</taxon>
    </lineage>
</organism>
<gene>
    <name evidence="1" type="ORF">ACFO3U_04330</name>
</gene>
<comment type="caution">
    <text evidence="1">The sequence shown here is derived from an EMBL/GenBank/DDBJ whole genome shotgun (WGS) entry which is preliminary data.</text>
</comment>
<keyword evidence="2" id="KW-1185">Reference proteome</keyword>
<accession>A0ABV9P0U5</accession>
<evidence type="ECO:0000313" key="1">
    <source>
        <dbReference type="EMBL" id="MFC4739212.1"/>
    </source>
</evidence>
<protein>
    <submittedName>
        <fullName evidence="1">DUF1684 domain-containing protein</fullName>
    </submittedName>
</protein>